<feature type="domain" description="HTH gntR-type" evidence="4">
    <location>
        <begin position="11"/>
        <end position="79"/>
    </location>
</feature>
<gene>
    <name evidence="5" type="primary">ytrA</name>
    <name evidence="5" type="ORF">GCM10012275_23630</name>
</gene>
<evidence type="ECO:0000313" key="6">
    <source>
        <dbReference type="Proteomes" id="UP000637578"/>
    </source>
</evidence>
<keyword evidence="1" id="KW-0805">Transcription regulation</keyword>
<dbReference type="InterPro" id="IPR036388">
    <property type="entry name" value="WH-like_DNA-bd_sf"/>
</dbReference>
<dbReference type="InterPro" id="IPR000524">
    <property type="entry name" value="Tscrpt_reg_HTH_GntR"/>
</dbReference>
<organism evidence="5 6">
    <name type="scientific">Longimycelium tulufanense</name>
    <dbReference type="NCBI Taxonomy" id="907463"/>
    <lineage>
        <taxon>Bacteria</taxon>
        <taxon>Bacillati</taxon>
        <taxon>Actinomycetota</taxon>
        <taxon>Actinomycetes</taxon>
        <taxon>Pseudonocardiales</taxon>
        <taxon>Pseudonocardiaceae</taxon>
        <taxon>Longimycelium</taxon>
    </lineage>
</organism>
<dbReference type="InterPro" id="IPR036390">
    <property type="entry name" value="WH_DNA-bd_sf"/>
</dbReference>
<evidence type="ECO:0000256" key="1">
    <source>
        <dbReference type="ARBA" id="ARBA00023015"/>
    </source>
</evidence>
<dbReference type="GO" id="GO:0003700">
    <property type="term" value="F:DNA-binding transcription factor activity"/>
    <property type="evidence" value="ECO:0007669"/>
    <property type="project" value="InterPro"/>
</dbReference>
<dbReference type="Proteomes" id="UP000637578">
    <property type="component" value="Unassembled WGS sequence"/>
</dbReference>
<dbReference type="AlphaFoldDB" id="A0A8J3FUP3"/>
<keyword evidence="2" id="KW-0238">DNA-binding</keyword>
<evidence type="ECO:0000256" key="2">
    <source>
        <dbReference type="ARBA" id="ARBA00023125"/>
    </source>
</evidence>
<protein>
    <submittedName>
        <fullName evidence="5">GntR family transcriptional regulator</fullName>
    </submittedName>
</protein>
<evidence type="ECO:0000259" key="4">
    <source>
        <dbReference type="PROSITE" id="PS50949"/>
    </source>
</evidence>
<reference evidence="5" key="1">
    <citation type="journal article" date="2014" name="Int. J. Syst. Evol. Microbiol.">
        <title>Complete genome sequence of Corynebacterium casei LMG S-19264T (=DSM 44701T), isolated from a smear-ripened cheese.</title>
        <authorList>
            <consortium name="US DOE Joint Genome Institute (JGI-PGF)"/>
            <person name="Walter F."/>
            <person name="Albersmeier A."/>
            <person name="Kalinowski J."/>
            <person name="Ruckert C."/>
        </authorList>
    </citation>
    <scope>NUCLEOTIDE SEQUENCE</scope>
    <source>
        <strain evidence="5">CGMCC 4.5737</strain>
    </source>
</reference>
<keyword evidence="3" id="KW-0804">Transcription</keyword>
<dbReference type="GO" id="GO:0003677">
    <property type="term" value="F:DNA binding"/>
    <property type="evidence" value="ECO:0007669"/>
    <property type="project" value="UniProtKB-KW"/>
</dbReference>
<reference evidence="5" key="2">
    <citation type="submission" date="2020-09" db="EMBL/GenBank/DDBJ databases">
        <authorList>
            <person name="Sun Q."/>
            <person name="Zhou Y."/>
        </authorList>
    </citation>
    <scope>NUCLEOTIDE SEQUENCE</scope>
    <source>
        <strain evidence="5">CGMCC 4.5737</strain>
    </source>
</reference>
<dbReference type="PANTHER" id="PTHR38445:SF7">
    <property type="entry name" value="GNTR-FAMILY TRANSCRIPTIONAL REGULATOR"/>
    <property type="match status" value="1"/>
</dbReference>
<dbReference type="Gene3D" id="1.10.10.10">
    <property type="entry name" value="Winged helix-like DNA-binding domain superfamily/Winged helix DNA-binding domain"/>
    <property type="match status" value="1"/>
</dbReference>
<proteinExistence type="predicted"/>
<dbReference type="RefSeq" id="WP_189056902.1">
    <property type="nucleotide sequence ID" value="NZ_BMMK01000009.1"/>
</dbReference>
<comment type="caution">
    <text evidence="5">The sequence shown here is derived from an EMBL/GenBank/DDBJ whole genome shotgun (WGS) entry which is preliminary data.</text>
</comment>
<evidence type="ECO:0000313" key="5">
    <source>
        <dbReference type="EMBL" id="GGM51952.1"/>
    </source>
</evidence>
<accession>A0A8J3FUP3</accession>
<dbReference type="Pfam" id="PF00392">
    <property type="entry name" value="GntR"/>
    <property type="match status" value="1"/>
</dbReference>
<name>A0A8J3FUP3_9PSEU</name>
<dbReference type="PANTHER" id="PTHR38445">
    <property type="entry name" value="HTH-TYPE TRANSCRIPTIONAL REPRESSOR YTRA"/>
    <property type="match status" value="1"/>
</dbReference>
<evidence type="ECO:0000256" key="3">
    <source>
        <dbReference type="ARBA" id="ARBA00023163"/>
    </source>
</evidence>
<dbReference type="EMBL" id="BMMK01000009">
    <property type="protein sequence ID" value="GGM51952.1"/>
    <property type="molecule type" value="Genomic_DNA"/>
</dbReference>
<dbReference type="PROSITE" id="PS50949">
    <property type="entry name" value="HTH_GNTR"/>
    <property type="match status" value="1"/>
</dbReference>
<dbReference type="SUPFAM" id="SSF46785">
    <property type="entry name" value="Winged helix' DNA-binding domain"/>
    <property type="match status" value="1"/>
</dbReference>
<dbReference type="SMART" id="SM00345">
    <property type="entry name" value="HTH_GNTR"/>
    <property type="match status" value="1"/>
</dbReference>
<dbReference type="CDD" id="cd07377">
    <property type="entry name" value="WHTH_GntR"/>
    <property type="match status" value="1"/>
</dbReference>
<sequence>MLITIDPAAPMPLADQVSASVRAALARGDIKPGDRLPAARELASALGINLHTVLRGYRQLSDEGLVSLRRGRGAVVSEAASQHAALVDLARDFVAAARRLGATSDEIVDTVRVTLDRA</sequence>
<keyword evidence="6" id="KW-1185">Reference proteome</keyword>